<gene>
    <name evidence="5" type="ORF">Mkiyose1413_15670</name>
</gene>
<dbReference type="InterPro" id="IPR020556">
    <property type="entry name" value="Amidase_CS"/>
</dbReference>
<accession>A0A9P3UWG2</accession>
<dbReference type="InterPro" id="IPR000120">
    <property type="entry name" value="Amidase"/>
</dbReference>
<dbReference type="GeneID" id="83629617"/>
<dbReference type="Proteomes" id="UP001064782">
    <property type="component" value="Unassembled WGS sequence"/>
</dbReference>
<dbReference type="PANTHER" id="PTHR11895">
    <property type="entry name" value="TRANSAMIDASE"/>
    <property type="match status" value="1"/>
</dbReference>
<comment type="similarity">
    <text evidence="2">Belongs to the amidase family.</text>
</comment>
<protein>
    <recommendedName>
        <fullName evidence="3">amidase</fullName>
        <ecNumber evidence="3">3.5.1.4</ecNumber>
    </recommendedName>
</protein>
<dbReference type="Gene3D" id="3.90.1300.10">
    <property type="entry name" value="Amidase signature (AS) domain"/>
    <property type="match status" value="1"/>
</dbReference>
<keyword evidence="5" id="KW-0378">Hydrolase</keyword>
<evidence type="ECO:0000259" key="4">
    <source>
        <dbReference type="Pfam" id="PF01425"/>
    </source>
</evidence>
<dbReference type="InterPro" id="IPR036928">
    <property type="entry name" value="AS_sf"/>
</dbReference>
<dbReference type="Pfam" id="PF01425">
    <property type="entry name" value="Amidase"/>
    <property type="match status" value="1"/>
</dbReference>
<dbReference type="RefSeq" id="WP_236981005.1">
    <property type="nucleotide sequence ID" value="NZ_BRXE01000041.1"/>
</dbReference>
<dbReference type="PANTHER" id="PTHR11895:SF7">
    <property type="entry name" value="GLUTAMYL-TRNA(GLN) AMIDOTRANSFERASE SUBUNIT A, MITOCHONDRIAL"/>
    <property type="match status" value="1"/>
</dbReference>
<name>A0A9P3UWG2_9MYCO</name>
<comment type="catalytic activity">
    <reaction evidence="1">
        <text>a monocarboxylic acid amide + H2O = a monocarboxylate + NH4(+)</text>
        <dbReference type="Rhea" id="RHEA:12020"/>
        <dbReference type="ChEBI" id="CHEBI:15377"/>
        <dbReference type="ChEBI" id="CHEBI:28938"/>
        <dbReference type="ChEBI" id="CHEBI:35757"/>
        <dbReference type="ChEBI" id="CHEBI:83628"/>
        <dbReference type="EC" id="3.5.1.4"/>
    </reaction>
</comment>
<dbReference type="PROSITE" id="PS00571">
    <property type="entry name" value="AMIDASES"/>
    <property type="match status" value="1"/>
</dbReference>
<reference evidence="5" key="1">
    <citation type="submission" date="2022-08" db="EMBL/GenBank/DDBJ databases">
        <title>Mycobacterium kiyosense sp. nov., scotochromogenic slow-glowing species isolated from respiratory specimens.</title>
        <authorList>
            <person name="Fukano H."/>
            <person name="Kazumi Y."/>
            <person name="Sakagami N."/>
            <person name="Ato M."/>
            <person name="Mitarai S."/>
            <person name="Hoshino Y."/>
        </authorList>
    </citation>
    <scope>NUCLEOTIDE SEQUENCE</scope>
    <source>
        <strain evidence="5">1413</strain>
    </source>
</reference>
<dbReference type="AlphaFoldDB" id="A0A9P3UWG2"/>
<evidence type="ECO:0000256" key="1">
    <source>
        <dbReference type="ARBA" id="ARBA00001311"/>
    </source>
</evidence>
<keyword evidence="6" id="KW-1185">Reference proteome</keyword>
<evidence type="ECO:0000256" key="2">
    <source>
        <dbReference type="ARBA" id="ARBA00009199"/>
    </source>
</evidence>
<comment type="caution">
    <text evidence="5">The sequence shown here is derived from an EMBL/GenBank/DDBJ whole genome shotgun (WGS) entry which is preliminary data.</text>
</comment>
<dbReference type="EMBL" id="BRZI01000007">
    <property type="protein sequence ID" value="GLD29684.1"/>
    <property type="molecule type" value="Genomic_DNA"/>
</dbReference>
<feature type="domain" description="Amidase" evidence="4">
    <location>
        <begin position="29"/>
        <end position="461"/>
    </location>
</feature>
<dbReference type="SUPFAM" id="SSF75304">
    <property type="entry name" value="Amidase signature (AS) enzymes"/>
    <property type="match status" value="1"/>
</dbReference>
<dbReference type="EC" id="3.5.1.4" evidence="3"/>
<organism evidence="5 6">
    <name type="scientific">Mycobacterium kiyosense</name>
    <dbReference type="NCBI Taxonomy" id="2871094"/>
    <lineage>
        <taxon>Bacteria</taxon>
        <taxon>Bacillati</taxon>
        <taxon>Actinomycetota</taxon>
        <taxon>Actinomycetes</taxon>
        <taxon>Mycobacteriales</taxon>
        <taxon>Mycobacteriaceae</taxon>
        <taxon>Mycobacterium</taxon>
    </lineage>
</organism>
<sequence length="483" mass="50742">MSGLAEETRWMDATDQAALIAKKEVTPGELLEAAIERIEQSNATLNAVVIEWFEHARAVAADAGLPHGPPRPFQGVPFLLKDLYTSFAGQTLSNGNAALKAAAKIDTADTTLVSRFKAAGLVIAGRTNSPEMGSLPTTQPLAWGPTRNPYALDRTPGGSSGGAAAAVAVGMVPFANASDGGGSIRIPASCCGLVGLKPSQGRITVGPLRAEAGLGVELCVSRTVRDTAGLLDAVRGPGVGDTVIAPAPQRPYVDELGADPGRLRVGLLDIHPRGGFLHPDCVTAVRSAASMLEGLGHIVEPAWPSALADDTLQQKFMALWATQLAMAARGFGATLGRELTADDIEPVNWVLIERARGVSAVDYAAAENAVYAFRRALQQWWADGWDLLLTPTVAEPPLPLAEFENKPEHPTAPMRRGGEFAAFTPPFNMSGQPAISLPLHRNGDGLPIGIQLAAAYGREDVLIRVAAQLESAHPWSSCRPPLA</sequence>
<evidence type="ECO:0000256" key="3">
    <source>
        <dbReference type="ARBA" id="ARBA00012922"/>
    </source>
</evidence>
<evidence type="ECO:0000313" key="6">
    <source>
        <dbReference type="Proteomes" id="UP001064782"/>
    </source>
</evidence>
<dbReference type="GO" id="GO:0004040">
    <property type="term" value="F:amidase activity"/>
    <property type="evidence" value="ECO:0007669"/>
    <property type="project" value="UniProtKB-EC"/>
</dbReference>
<proteinExistence type="inferred from homology"/>
<evidence type="ECO:0000313" key="5">
    <source>
        <dbReference type="EMBL" id="GLD29684.1"/>
    </source>
</evidence>
<dbReference type="InterPro" id="IPR023631">
    <property type="entry name" value="Amidase_dom"/>
</dbReference>